<dbReference type="SFLD" id="SFLDF00288">
    <property type="entry name" value="HemN-like__clustered_with_nucl"/>
    <property type="match status" value="1"/>
</dbReference>
<protein>
    <recommendedName>
        <fullName evidence="2 9">Heme chaperone HemW</fullName>
    </recommendedName>
</protein>
<dbReference type="CDD" id="cd01335">
    <property type="entry name" value="Radical_SAM"/>
    <property type="match status" value="1"/>
</dbReference>
<proteinExistence type="inferred from homology"/>
<dbReference type="SFLD" id="SFLDF00562">
    <property type="entry name" value="HemN-like__clustered_with_heat"/>
    <property type="match status" value="1"/>
</dbReference>
<dbReference type="Pfam" id="PF06969">
    <property type="entry name" value="HemN_C"/>
    <property type="match status" value="1"/>
</dbReference>
<evidence type="ECO:0000256" key="3">
    <source>
        <dbReference type="ARBA" id="ARBA00022617"/>
    </source>
</evidence>
<keyword evidence="6 9" id="KW-0408">Iron</keyword>
<evidence type="ECO:0000259" key="10">
    <source>
        <dbReference type="PROSITE" id="PS51918"/>
    </source>
</evidence>
<accession>A0ABY5P8A9</accession>
<dbReference type="Pfam" id="PF04055">
    <property type="entry name" value="Radical_SAM"/>
    <property type="match status" value="1"/>
</dbReference>
<dbReference type="InterPro" id="IPR013785">
    <property type="entry name" value="Aldolase_TIM"/>
</dbReference>
<keyword evidence="4 9" id="KW-0949">S-adenosyl-L-methionine</keyword>
<evidence type="ECO:0000256" key="1">
    <source>
        <dbReference type="ARBA" id="ARBA00006100"/>
    </source>
</evidence>
<feature type="domain" description="Radical SAM core" evidence="10">
    <location>
        <begin position="3"/>
        <end position="238"/>
    </location>
</feature>
<evidence type="ECO:0000256" key="4">
    <source>
        <dbReference type="ARBA" id="ARBA00022691"/>
    </source>
</evidence>
<keyword evidence="12" id="KW-1185">Reference proteome</keyword>
<keyword evidence="9" id="KW-0004">4Fe-4S</keyword>
<dbReference type="InterPro" id="IPR006638">
    <property type="entry name" value="Elp3/MiaA/NifB-like_rSAM"/>
</dbReference>
<comment type="subcellular location">
    <subcellularLocation>
        <location evidence="9">Cytoplasm</location>
    </subcellularLocation>
</comment>
<dbReference type="PROSITE" id="PS51918">
    <property type="entry name" value="RADICAL_SAM"/>
    <property type="match status" value="1"/>
</dbReference>
<keyword evidence="5 9" id="KW-0479">Metal-binding</keyword>
<dbReference type="InterPro" id="IPR007197">
    <property type="entry name" value="rSAM"/>
</dbReference>
<sequence length="391" mass="45394">MSVLTQTVDAAYIHIPFCKKICHYCAFNKYFYDGQPVDRYLIGLNNEMRLYEINKSQPLDTIYVGGGTPSCLNMEELDILLNSIHQHLPLDEKTEFTFEINPGELSLEKCALLYDAGVNRISMGVQTFNDSLLRKIGRNHRQQHIYQSIEWLRQVGFTNISIDLIFRLPGQTIEDFDESLDKALDLDLPHYSLYSLIIENQTVFQQLMREGKLPLPSEDVDADMFELAIKRLEENAIHQYEVSNFAKEGYQSRHNIKYWQYKPYYGFGAGAHGFVDETRYYNHGPVHHYLNKTEQDEKPIINTTPLSQNEQMEEYLFLALRTNQGFRLSAFQVKFKVSALDLFGDFFDLQNQRGLLMIDADRVFLTQRGLFLADTVFRDLIGWLSNKGGNE</sequence>
<dbReference type="SFLD" id="SFLDS00029">
    <property type="entry name" value="Radical_SAM"/>
    <property type="match status" value="1"/>
</dbReference>
<reference evidence="11 12" key="1">
    <citation type="submission" date="2022-08" db="EMBL/GenBank/DDBJ databases">
        <title>Aerococcaceae sp. nov isolated from spoiled eye mask.</title>
        <authorList>
            <person name="Zhou G."/>
            <person name="Xie X.-B."/>
            <person name="Shi Q.-S."/>
            <person name="Wang Y.-S."/>
            <person name="Wen X."/>
            <person name="Peng H."/>
            <person name="Yang X.-J."/>
            <person name="Tao H.-B."/>
            <person name="Huang X.-M."/>
        </authorList>
    </citation>
    <scope>NUCLEOTIDE SEQUENCE [LARGE SCALE GENOMIC DNA]</scope>
    <source>
        <strain evidence="12">DM20194951</strain>
    </source>
</reference>
<dbReference type="RefSeq" id="WP_313794120.1">
    <property type="nucleotide sequence ID" value="NZ_CP102453.1"/>
</dbReference>
<dbReference type="InterPro" id="IPR058240">
    <property type="entry name" value="rSAM_sf"/>
</dbReference>
<dbReference type="PANTHER" id="PTHR13932:SF5">
    <property type="entry name" value="RADICAL S-ADENOSYL METHIONINE DOMAIN-CONTAINING PROTEIN 1, MITOCHONDRIAL"/>
    <property type="match status" value="1"/>
</dbReference>
<comment type="similarity">
    <text evidence="1">Belongs to the anaerobic coproporphyrinogen-III oxidase family. HemW subfamily.</text>
</comment>
<name>A0ABY5P8A9_9LACT</name>
<evidence type="ECO:0000256" key="6">
    <source>
        <dbReference type="ARBA" id="ARBA00023004"/>
    </source>
</evidence>
<evidence type="ECO:0000256" key="7">
    <source>
        <dbReference type="ARBA" id="ARBA00023014"/>
    </source>
</evidence>
<dbReference type="SFLD" id="SFLDG01065">
    <property type="entry name" value="anaerobic_coproporphyrinogen-I"/>
    <property type="match status" value="1"/>
</dbReference>
<keyword evidence="8 9" id="KW-0143">Chaperone</keyword>
<dbReference type="SUPFAM" id="SSF102114">
    <property type="entry name" value="Radical SAM enzymes"/>
    <property type="match status" value="1"/>
</dbReference>
<evidence type="ECO:0000256" key="9">
    <source>
        <dbReference type="RuleBase" id="RU364116"/>
    </source>
</evidence>
<evidence type="ECO:0000313" key="12">
    <source>
        <dbReference type="Proteomes" id="UP001315967"/>
    </source>
</evidence>
<dbReference type="InterPro" id="IPR010723">
    <property type="entry name" value="HemN_C"/>
</dbReference>
<gene>
    <name evidence="11" type="primary">hemW</name>
    <name evidence="11" type="ORF">NRE15_02925</name>
</gene>
<dbReference type="Proteomes" id="UP001315967">
    <property type="component" value="Chromosome"/>
</dbReference>
<keyword evidence="7 9" id="KW-0411">Iron-sulfur</keyword>
<organism evidence="11 12">
    <name type="scientific">Fundicoccus culcitae</name>
    <dbReference type="NCBI Taxonomy" id="2969821"/>
    <lineage>
        <taxon>Bacteria</taxon>
        <taxon>Bacillati</taxon>
        <taxon>Bacillota</taxon>
        <taxon>Bacilli</taxon>
        <taxon>Lactobacillales</taxon>
        <taxon>Aerococcaceae</taxon>
        <taxon>Fundicoccus</taxon>
    </lineage>
</organism>
<evidence type="ECO:0000256" key="5">
    <source>
        <dbReference type="ARBA" id="ARBA00022723"/>
    </source>
</evidence>
<comment type="function">
    <text evidence="9">Probably acts as a heme chaperone, transferring heme to an unknown acceptor. Binds one molecule of heme per monomer, possibly covalently. Binds 1 [4Fe-4S] cluster. The cluster is coordinated with 3 cysteines and an exchangeable S-adenosyl-L-methionine.</text>
</comment>
<evidence type="ECO:0000256" key="2">
    <source>
        <dbReference type="ARBA" id="ARBA00017228"/>
    </source>
</evidence>
<evidence type="ECO:0000313" key="11">
    <source>
        <dbReference type="EMBL" id="UUX34620.1"/>
    </source>
</evidence>
<dbReference type="NCBIfam" id="TIGR00539">
    <property type="entry name" value="hemN_rel"/>
    <property type="match status" value="1"/>
</dbReference>
<keyword evidence="9" id="KW-0963">Cytoplasm</keyword>
<keyword evidence="3 9" id="KW-0349">Heme</keyword>
<dbReference type="EMBL" id="CP102453">
    <property type="protein sequence ID" value="UUX34620.1"/>
    <property type="molecule type" value="Genomic_DNA"/>
</dbReference>
<dbReference type="InterPro" id="IPR034505">
    <property type="entry name" value="Coproporphyrinogen-III_oxidase"/>
</dbReference>
<evidence type="ECO:0000256" key="8">
    <source>
        <dbReference type="ARBA" id="ARBA00023186"/>
    </source>
</evidence>
<dbReference type="InterPro" id="IPR004559">
    <property type="entry name" value="HemW-like"/>
</dbReference>
<dbReference type="PANTHER" id="PTHR13932">
    <property type="entry name" value="COPROPORPHYRINIGEN III OXIDASE"/>
    <property type="match status" value="1"/>
</dbReference>
<dbReference type="Gene3D" id="3.20.20.70">
    <property type="entry name" value="Aldolase class I"/>
    <property type="match status" value="1"/>
</dbReference>
<dbReference type="SMART" id="SM00729">
    <property type="entry name" value="Elp3"/>
    <property type="match status" value="1"/>
</dbReference>